<protein>
    <submittedName>
        <fullName evidence="2">Uncharacterized protein</fullName>
    </submittedName>
</protein>
<evidence type="ECO:0000313" key="2">
    <source>
        <dbReference type="EMBL" id="BDZ42700.1"/>
    </source>
</evidence>
<name>A0ABN6XDE2_9CELL</name>
<proteinExistence type="predicted"/>
<feature type="region of interest" description="Disordered" evidence="1">
    <location>
        <begin position="1"/>
        <end position="26"/>
    </location>
</feature>
<feature type="compositionally biased region" description="Basic and acidic residues" evidence="1">
    <location>
        <begin position="158"/>
        <end position="189"/>
    </location>
</feature>
<evidence type="ECO:0000313" key="3">
    <source>
        <dbReference type="Proteomes" id="UP001321475"/>
    </source>
</evidence>
<keyword evidence="3" id="KW-1185">Reference proteome</keyword>
<dbReference type="Proteomes" id="UP001321475">
    <property type="component" value="Chromosome"/>
</dbReference>
<sequence>MVQDLVDHALDRVGTEEVPGDVEREAPPRVARRIVDDDARQVEHVSIRVGIGPGDRAGRDEQLAQRADAVLEALGSGSGDPDAVLADFERVPLRRRRALRPGCLVEHEPHLDRRPDLRARLVALPLPRRATLRVTQARGSGETLRGDGLHPIRYPGVRHHDEGGHRDGSLELADDRRERDDGDHRHLTETGRLSSGTTGPVRDGPTGRRKARNHAVPGLLRWS</sequence>
<accession>A0ABN6XDE2</accession>
<organism evidence="2 3">
    <name type="scientific">Paraoerskovia sediminicola</name>
    <dbReference type="NCBI Taxonomy" id="1138587"/>
    <lineage>
        <taxon>Bacteria</taxon>
        <taxon>Bacillati</taxon>
        <taxon>Actinomycetota</taxon>
        <taxon>Actinomycetes</taxon>
        <taxon>Micrococcales</taxon>
        <taxon>Cellulomonadaceae</taxon>
        <taxon>Paraoerskovia</taxon>
    </lineage>
</organism>
<reference evidence="3" key="1">
    <citation type="journal article" date="2019" name="Int. J. Syst. Evol. Microbiol.">
        <title>The Global Catalogue of Microorganisms (GCM) 10K type strain sequencing project: providing services to taxonomists for standard genome sequencing and annotation.</title>
        <authorList>
            <consortium name="The Broad Institute Genomics Platform"/>
            <consortium name="The Broad Institute Genome Sequencing Center for Infectious Disease"/>
            <person name="Wu L."/>
            <person name="Ma J."/>
        </authorList>
    </citation>
    <scope>NUCLEOTIDE SEQUENCE [LARGE SCALE GENOMIC DNA]</scope>
    <source>
        <strain evidence="3">NBRC 108565</strain>
    </source>
</reference>
<gene>
    <name evidence="2" type="ORF">GCM10025865_19990</name>
</gene>
<feature type="region of interest" description="Disordered" evidence="1">
    <location>
        <begin position="135"/>
        <end position="223"/>
    </location>
</feature>
<dbReference type="EMBL" id="AP027729">
    <property type="protein sequence ID" value="BDZ42700.1"/>
    <property type="molecule type" value="Genomic_DNA"/>
</dbReference>
<evidence type="ECO:0000256" key="1">
    <source>
        <dbReference type="SAM" id="MobiDB-lite"/>
    </source>
</evidence>